<dbReference type="Pfam" id="PF07883">
    <property type="entry name" value="Cupin_2"/>
    <property type="match status" value="1"/>
</dbReference>
<protein>
    <submittedName>
        <fullName evidence="3">Transcriptional regulator, Xre-family with cupin domain</fullName>
    </submittedName>
</protein>
<dbReference type="GO" id="GO:0003677">
    <property type="term" value="F:DNA binding"/>
    <property type="evidence" value="ECO:0007669"/>
    <property type="project" value="UniProtKB-KW"/>
</dbReference>
<dbReference type="GO" id="GO:0003700">
    <property type="term" value="F:DNA-binding transcription factor activity"/>
    <property type="evidence" value="ECO:0007669"/>
    <property type="project" value="TreeGrafter"/>
</dbReference>
<dbReference type="SUPFAM" id="SSF51182">
    <property type="entry name" value="RmlC-like cupins"/>
    <property type="match status" value="1"/>
</dbReference>
<evidence type="ECO:0000313" key="3">
    <source>
        <dbReference type="EMBL" id="VAW18857.1"/>
    </source>
</evidence>
<name>A0A3B0TZH2_9ZZZZ</name>
<dbReference type="CDD" id="cd02209">
    <property type="entry name" value="cupin_XRE_C"/>
    <property type="match status" value="1"/>
</dbReference>
<evidence type="ECO:0000256" key="1">
    <source>
        <dbReference type="ARBA" id="ARBA00023125"/>
    </source>
</evidence>
<dbReference type="InterPro" id="IPR050807">
    <property type="entry name" value="TransReg_Diox_bact_type"/>
</dbReference>
<dbReference type="SUPFAM" id="SSF47413">
    <property type="entry name" value="lambda repressor-like DNA-binding domains"/>
    <property type="match status" value="1"/>
</dbReference>
<dbReference type="PANTHER" id="PTHR46797:SF1">
    <property type="entry name" value="METHYLPHOSPHONATE SYNTHASE"/>
    <property type="match status" value="1"/>
</dbReference>
<dbReference type="CDD" id="cd00093">
    <property type="entry name" value="HTH_XRE"/>
    <property type="match status" value="1"/>
</dbReference>
<dbReference type="GO" id="GO:0005829">
    <property type="term" value="C:cytosol"/>
    <property type="evidence" value="ECO:0007669"/>
    <property type="project" value="TreeGrafter"/>
</dbReference>
<evidence type="ECO:0000259" key="2">
    <source>
        <dbReference type="PROSITE" id="PS50943"/>
    </source>
</evidence>
<accession>A0A3B0TZH2</accession>
<dbReference type="InterPro" id="IPR010982">
    <property type="entry name" value="Lambda_DNA-bd_dom_sf"/>
</dbReference>
<proteinExistence type="predicted"/>
<gene>
    <name evidence="3" type="ORF">MNBD_ALPHA11-226</name>
</gene>
<feature type="domain" description="HTH cro/C1-type" evidence="2">
    <location>
        <begin position="22"/>
        <end position="76"/>
    </location>
</feature>
<dbReference type="InterPro" id="IPR013096">
    <property type="entry name" value="Cupin_2"/>
</dbReference>
<keyword evidence="1" id="KW-0238">DNA-binding</keyword>
<dbReference type="Gene3D" id="1.10.260.40">
    <property type="entry name" value="lambda repressor-like DNA-binding domains"/>
    <property type="match status" value="1"/>
</dbReference>
<dbReference type="AlphaFoldDB" id="A0A3B0TZH2"/>
<dbReference type="PANTHER" id="PTHR46797">
    <property type="entry name" value="HTH-TYPE TRANSCRIPTIONAL REGULATOR"/>
    <property type="match status" value="1"/>
</dbReference>
<dbReference type="Gene3D" id="2.60.120.10">
    <property type="entry name" value="Jelly Rolls"/>
    <property type="match status" value="1"/>
</dbReference>
<dbReference type="InterPro" id="IPR014710">
    <property type="entry name" value="RmlC-like_jellyroll"/>
</dbReference>
<reference evidence="3" key="1">
    <citation type="submission" date="2018-06" db="EMBL/GenBank/DDBJ databases">
        <authorList>
            <person name="Zhirakovskaya E."/>
        </authorList>
    </citation>
    <scope>NUCLEOTIDE SEQUENCE</scope>
</reference>
<sequence length="195" mass="21250">MHFAFLDMVTKFNIAERLALRLKEARKSKGLNLEALSNLSGVSRSMLSQIERGESSPTVATLWNLTRALQVDFAGLLDEGDTQGTIKEIMRASRTPSIDSQGEGCQIHILSPPDQAGGLEVYEIVFSANGKLISEPHRQGCVEHMSVLEGTLKVIAGDEEAELFKGDTIRYSADCPHSIHANAKPAKALLLVYNS</sequence>
<dbReference type="InterPro" id="IPR011051">
    <property type="entry name" value="RmlC_Cupin_sf"/>
</dbReference>
<dbReference type="PROSITE" id="PS50943">
    <property type="entry name" value="HTH_CROC1"/>
    <property type="match status" value="1"/>
</dbReference>
<dbReference type="Pfam" id="PF01381">
    <property type="entry name" value="HTH_3"/>
    <property type="match status" value="1"/>
</dbReference>
<organism evidence="3">
    <name type="scientific">hydrothermal vent metagenome</name>
    <dbReference type="NCBI Taxonomy" id="652676"/>
    <lineage>
        <taxon>unclassified sequences</taxon>
        <taxon>metagenomes</taxon>
        <taxon>ecological metagenomes</taxon>
    </lineage>
</organism>
<dbReference type="SMART" id="SM00530">
    <property type="entry name" value="HTH_XRE"/>
    <property type="match status" value="1"/>
</dbReference>
<dbReference type="EMBL" id="UOEQ01000188">
    <property type="protein sequence ID" value="VAW18857.1"/>
    <property type="molecule type" value="Genomic_DNA"/>
</dbReference>
<dbReference type="InterPro" id="IPR001387">
    <property type="entry name" value="Cro/C1-type_HTH"/>
</dbReference>